<gene>
    <name evidence="1" type="ORF">BJR07_17385</name>
</gene>
<proteinExistence type="predicted"/>
<sequence length="127" mass="14663">MKKFTISYIACLLAFSIVVNVPQYIRVPNYADSWGPIWLSIIMFSIFGSIPVLIGCLIGEFCYRKIKGSHELKIGVPLFIVLGITYNHLLFMWFNQRDFLSLYLEAFLDTGLPITVSSVLFYLVRRR</sequence>
<dbReference type="EMBL" id="MPON01000004">
    <property type="protein sequence ID" value="OKA37433.1"/>
    <property type="molecule type" value="Genomic_DNA"/>
</dbReference>
<evidence type="ECO:0000313" key="2">
    <source>
        <dbReference type="Proteomes" id="UP000186535"/>
    </source>
</evidence>
<organism evidence="1 2">
    <name type="scientific">Bacillus cereus</name>
    <dbReference type="NCBI Taxonomy" id="1396"/>
    <lineage>
        <taxon>Bacteria</taxon>
        <taxon>Bacillati</taxon>
        <taxon>Bacillota</taxon>
        <taxon>Bacilli</taxon>
        <taxon>Bacillales</taxon>
        <taxon>Bacillaceae</taxon>
        <taxon>Bacillus</taxon>
        <taxon>Bacillus cereus group</taxon>
    </lineage>
</organism>
<name>A0A1C4AH57_BACCE</name>
<protein>
    <submittedName>
        <fullName evidence="1">Uncharacterized protein</fullName>
    </submittedName>
</protein>
<comment type="caution">
    <text evidence="1">The sequence shown here is derived from an EMBL/GenBank/DDBJ whole genome shotgun (WGS) entry which is preliminary data.</text>
</comment>
<dbReference type="Proteomes" id="UP000186535">
    <property type="component" value="Unassembled WGS sequence"/>
</dbReference>
<dbReference type="RefSeq" id="WP_073517635.1">
    <property type="nucleotide sequence ID" value="NZ_MPOM01000001.1"/>
</dbReference>
<dbReference type="AlphaFoldDB" id="A0A1C4AH57"/>
<accession>A0A1C4AH57</accession>
<reference evidence="1 2" key="1">
    <citation type="submission" date="2016-11" db="EMBL/GenBank/DDBJ databases">
        <title>Identification of Bacillus cereus isolated from egg-white.</title>
        <authorList>
            <person name="Soni A."/>
            <person name="Oey I."/>
            <person name="Silcock P."/>
            <person name="Bremer P."/>
        </authorList>
    </citation>
    <scope>NUCLEOTIDE SEQUENCE [LARGE SCALE GENOMIC DNA]</scope>
    <source>
        <strain evidence="1 2">NZAS03</strain>
    </source>
</reference>
<evidence type="ECO:0000313" key="1">
    <source>
        <dbReference type="EMBL" id="OKA37433.1"/>
    </source>
</evidence>